<feature type="compositionally biased region" description="Basic residues" evidence="1">
    <location>
        <begin position="286"/>
        <end position="301"/>
    </location>
</feature>
<dbReference type="EMBL" id="MLAK01000991">
    <property type="protein sequence ID" value="OHS99725.1"/>
    <property type="molecule type" value="Genomic_DNA"/>
</dbReference>
<feature type="region of interest" description="Disordered" evidence="1">
    <location>
        <begin position="59"/>
        <end position="108"/>
    </location>
</feature>
<evidence type="ECO:0000256" key="1">
    <source>
        <dbReference type="SAM" id="MobiDB-lite"/>
    </source>
</evidence>
<dbReference type="RefSeq" id="XP_068352862.1">
    <property type="nucleotide sequence ID" value="XM_068509284.1"/>
</dbReference>
<evidence type="ECO:0000313" key="2">
    <source>
        <dbReference type="EMBL" id="OHS99725.1"/>
    </source>
</evidence>
<evidence type="ECO:0000313" key="3">
    <source>
        <dbReference type="Proteomes" id="UP000179807"/>
    </source>
</evidence>
<sequence>MKQRPFCDQRPSMKTNVMLVRHKVGRVTDTTRDLPPTEYRYGYQAHDDHSVAECLKWGNPIQNDNTRRRSSSVKRRRSRSPSLESTYSQTSAAAQHSRNMRTIYDGYDPRNLDRSICSSKIDPEILAQRNMNSPGGRPGYDGMSDTSSVYSRAYSINSVSTARRPIANSKTAIDAISMPTRVKQQTEKKTRGKTDFIETNRQALRAGCVTASEYRDFKEKNDIFVKPEENFQVQEDEFLRYKQRQMVHGIPTPVSTEMKECLTWQGYKDAKAKALARREVQKARKAKKAAVKPKGIRHTRASRGESYKPDPPPSYADTYKIPRFRDIDRYAIVDYW</sequence>
<protein>
    <submittedName>
        <fullName evidence="2">Uncharacterized protein</fullName>
    </submittedName>
</protein>
<feature type="compositionally biased region" description="Polar residues" evidence="1">
    <location>
        <begin position="83"/>
        <end position="97"/>
    </location>
</feature>
<dbReference type="VEuPathDB" id="TrichDB:TRFO_33804"/>
<reference evidence="2" key="1">
    <citation type="submission" date="2016-10" db="EMBL/GenBank/DDBJ databases">
        <authorList>
            <person name="Benchimol M."/>
            <person name="Almeida L.G."/>
            <person name="Vasconcelos A.T."/>
            <person name="Perreira-Neves A."/>
            <person name="Rosa I.A."/>
            <person name="Tasca T."/>
            <person name="Bogo M.R."/>
            <person name="de Souza W."/>
        </authorList>
    </citation>
    <scope>NUCLEOTIDE SEQUENCE [LARGE SCALE GENOMIC DNA]</scope>
    <source>
        <strain evidence="2">K</strain>
    </source>
</reference>
<gene>
    <name evidence="2" type="ORF">TRFO_33804</name>
</gene>
<organism evidence="2 3">
    <name type="scientific">Tritrichomonas foetus</name>
    <dbReference type="NCBI Taxonomy" id="1144522"/>
    <lineage>
        <taxon>Eukaryota</taxon>
        <taxon>Metamonada</taxon>
        <taxon>Parabasalia</taxon>
        <taxon>Tritrichomonadida</taxon>
        <taxon>Tritrichomonadidae</taxon>
        <taxon>Tritrichomonas</taxon>
    </lineage>
</organism>
<dbReference type="AlphaFoldDB" id="A0A1J4JQC0"/>
<dbReference type="PANTHER" id="PTHR28617">
    <property type="entry name" value="CILIA- AND FLAGELLA-ASSOCIATED PROTEIN 77"/>
    <property type="match status" value="1"/>
</dbReference>
<dbReference type="Pfam" id="PF14825">
    <property type="entry name" value="CFAP77"/>
    <property type="match status" value="2"/>
</dbReference>
<keyword evidence="3" id="KW-1185">Reference proteome</keyword>
<dbReference type="InterPro" id="IPR029147">
    <property type="entry name" value="CFAP77"/>
</dbReference>
<dbReference type="GeneID" id="94843988"/>
<accession>A0A1J4JQC0</accession>
<dbReference type="PANTHER" id="PTHR28617:SF1">
    <property type="entry name" value="CILIA- AND FLAGELLA-ASSOCIATED PROTEIN 77"/>
    <property type="match status" value="1"/>
</dbReference>
<proteinExistence type="predicted"/>
<comment type="caution">
    <text evidence="2">The sequence shown here is derived from an EMBL/GenBank/DDBJ whole genome shotgun (WGS) entry which is preliminary data.</text>
</comment>
<name>A0A1J4JQC0_9EUKA</name>
<feature type="compositionally biased region" description="Basic residues" evidence="1">
    <location>
        <begin position="68"/>
        <end position="79"/>
    </location>
</feature>
<dbReference type="Proteomes" id="UP000179807">
    <property type="component" value="Unassembled WGS sequence"/>
</dbReference>
<feature type="region of interest" description="Disordered" evidence="1">
    <location>
        <begin position="286"/>
        <end position="319"/>
    </location>
</feature>